<name>A0A699ZB93_HAELA</name>
<evidence type="ECO:0000313" key="2">
    <source>
        <dbReference type="Proteomes" id="UP000485058"/>
    </source>
</evidence>
<reference evidence="1 2" key="1">
    <citation type="submission" date="2020-02" db="EMBL/GenBank/DDBJ databases">
        <title>Draft genome sequence of Haematococcus lacustris strain NIES-144.</title>
        <authorList>
            <person name="Morimoto D."/>
            <person name="Nakagawa S."/>
            <person name="Yoshida T."/>
            <person name="Sawayama S."/>
        </authorList>
    </citation>
    <scope>NUCLEOTIDE SEQUENCE [LARGE SCALE GENOMIC DNA]</scope>
    <source>
        <strain evidence="1 2">NIES-144</strain>
    </source>
</reference>
<protein>
    <submittedName>
        <fullName evidence="1">Uncharacterized protein</fullName>
    </submittedName>
</protein>
<dbReference type="AlphaFoldDB" id="A0A699ZB93"/>
<evidence type="ECO:0000313" key="1">
    <source>
        <dbReference type="EMBL" id="GFH12742.1"/>
    </source>
</evidence>
<dbReference type="Proteomes" id="UP000485058">
    <property type="component" value="Unassembled WGS sequence"/>
</dbReference>
<sequence>MQQASGTTTKPSSVLPPAQLQWAPLALPCPLEVEGCVAVPVHPFAKVLPPHCIPGGQGDGHMPLDGHQGGACWGGCCQVLQLELDVVIPPLSVAASLD</sequence>
<accession>A0A699ZB93</accession>
<organism evidence="1 2">
    <name type="scientific">Haematococcus lacustris</name>
    <name type="common">Green alga</name>
    <name type="synonym">Haematococcus pluvialis</name>
    <dbReference type="NCBI Taxonomy" id="44745"/>
    <lineage>
        <taxon>Eukaryota</taxon>
        <taxon>Viridiplantae</taxon>
        <taxon>Chlorophyta</taxon>
        <taxon>core chlorophytes</taxon>
        <taxon>Chlorophyceae</taxon>
        <taxon>CS clade</taxon>
        <taxon>Chlamydomonadales</taxon>
        <taxon>Haematococcaceae</taxon>
        <taxon>Haematococcus</taxon>
    </lineage>
</organism>
<gene>
    <name evidence="1" type="ORF">HaLaN_08485</name>
</gene>
<comment type="caution">
    <text evidence="1">The sequence shown here is derived from an EMBL/GenBank/DDBJ whole genome shotgun (WGS) entry which is preliminary data.</text>
</comment>
<proteinExistence type="predicted"/>
<dbReference type="EMBL" id="BLLF01000535">
    <property type="protein sequence ID" value="GFH12742.1"/>
    <property type="molecule type" value="Genomic_DNA"/>
</dbReference>
<keyword evidence="2" id="KW-1185">Reference proteome</keyword>